<dbReference type="PANTHER" id="PTHR37466:SF1">
    <property type="entry name" value="SLR1628 PROTEIN"/>
    <property type="match status" value="1"/>
</dbReference>
<accession>A0A0D2CW64</accession>
<dbReference type="InterPro" id="IPR018714">
    <property type="entry name" value="DUF2237"/>
</dbReference>
<dbReference type="GeneID" id="25328650"/>
<gene>
    <name evidence="2" type="ORF">PV05_06742</name>
</gene>
<organism evidence="2 3">
    <name type="scientific">Exophiala xenobiotica</name>
    <dbReference type="NCBI Taxonomy" id="348802"/>
    <lineage>
        <taxon>Eukaryota</taxon>
        <taxon>Fungi</taxon>
        <taxon>Dikarya</taxon>
        <taxon>Ascomycota</taxon>
        <taxon>Pezizomycotina</taxon>
        <taxon>Eurotiomycetes</taxon>
        <taxon>Chaetothyriomycetidae</taxon>
        <taxon>Chaetothyriales</taxon>
        <taxon>Herpotrichiellaceae</taxon>
        <taxon>Exophiala</taxon>
    </lineage>
</organism>
<sequence length="190" mass="20965">MQLQQHTSHLTRKFSLWNGLRARVIQTPLFRGAGKTPLPPHPSPSPQVQEIQKEEKMSGPLNVFKQPLAFFSNRPVTGFHRDGYCRTGAADFGNHAVAGVVTDEFLNFSASQGNDLRGAGLTEGCKWCLCTSRWLEAFQAYKDGRIGKNGVPSVHLEATEDSALRKVDLDTFREFSARPETNGVNGVNGH</sequence>
<dbReference type="EMBL" id="KN847320">
    <property type="protein sequence ID" value="KIW54382.1"/>
    <property type="molecule type" value="Genomic_DNA"/>
</dbReference>
<evidence type="ECO:0000256" key="1">
    <source>
        <dbReference type="SAM" id="MobiDB-lite"/>
    </source>
</evidence>
<proteinExistence type="predicted"/>
<dbReference type="Gene3D" id="3.30.56.110">
    <property type="entry name" value="Protein of unknown function DUF2237"/>
    <property type="match status" value="1"/>
</dbReference>
<evidence type="ECO:0000313" key="3">
    <source>
        <dbReference type="Proteomes" id="UP000054342"/>
    </source>
</evidence>
<dbReference type="Pfam" id="PF09996">
    <property type="entry name" value="DUF2237"/>
    <property type="match status" value="1"/>
</dbReference>
<name>A0A0D2CW64_9EURO</name>
<reference evidence="2 3" key="1">
    <citation type="submission" date="2015-01" db="EMBL/GenBank/DDBJ databases">
        <title>The Genome Sequence of Exophiala xenobiotica CBS118157.</title>
        <authorList>
            <consortium name="The Broad Institute Genomics Platform"/>
            <person name="Cuomo C."/>
            <person name="de Hoog S."/>
            <person name="Gorbushina A."/>
            <person name="Stielow B."/>
            <person name="Teixiera M."/>
            <person name="Abouelleil A."/>
            <person name="Chapman S.B."/>
            <person name="Priest M."/>
            <person name="Young S.K."/>
            <person name="Wortman J."/>
            <person name="Nusbaum C."/>
            <person name="Birren B."/>
        </authorList>
    </citation>
    <scope>NUCLEOTIDE SEQUENCE [LARGE SCALE GENOMIC DNA]</scope>
    <source>
        <strain evidence="2 3">CBS 118157</strain>
    </source>
</reference>
<dbReference type="Proteomes" id="UP000054342">
    <property type="component" value="Unassembled WGS sequence"/>
</dbReference>
<evidence type="ECO:0000313" key="2">
    <source>
        <dbReference type="EMBL" id="KIW54382.1"/>
    </source>
</evidence>
<protein>
    <submittedName>
        <fullName evidence="2">Uncharacterized protein</fullName>
    </submittedName>
</protein>
<dbReference type="HOGENOM" id="CLU_127770_0_0_1"/>
<dbReference type="OrthoDB" id="1517790at2759"/>
<dbReference type="PANTHER" id="PTHR37466">
    <property type="entry name" value="SLR1628 PROTEIN"/>
    <property type="match status" value="1"/>
</dbReference>
<keyword evidence="3" id="KW-1185">Reference proteome</keyword>
<dbReference type="STRING" id="348802.A0A0D2CW64"/>
<dbReference type="AlphaFoldDB" id="A0A0D2CW64"/>
<dbReference type="RefSeq" id="XP_013314966.1">
    <property type="nucleotide sequence ID" value="XM_013459512.1"/>
</dbReference>
<feature type="region of interest" description="Disordered" evidence="1">
    <location>
        <begin position="31"/>
        <end position="52"/>
    </location>
</feature>